<evidence type="ECO:0000313" key="9">
    <source>
        <dbReference type="EMBL" id="RHL30195.1"/>
    </source>
</evidence>
<dbReference type="InterPro" id="IPR012134">
    <property type="entry name" value="Glu-5-SA_DH"/>
</dbReference>
<reference evidence="10" key="1">
    <citation type="submission" date="2017-04" db="EMBL/GenBank/DDBJ databases">
        <title>Function of individual gut microbiota members based on whole genome sequencing of pure cultures obtained from chicken caecum.</title>
        <authorList>
            <person name="Medvecky M."/>
            <person name="Cejkova D."/>
            <person name="Polansky O."/>
            <person name="Karasova D."/>
            <person name="Kubasova T."/>
            <person name="Cizek A."/>
            <person name="Rychlik I."/>
        </authorList>
    </citation>
    <scope>NUCLEOTIDE SEQUENCE [LARGE SCALE GENOMIC DNA]</scope>
    <source>
        <strain evidence="10">An109</strain>
    </source>
</reference>
<dbReference type="GO" id="GO:0005737">
    <property type="term" value="C:cytoplasm"/>
    <property type="evidence" value="ECO:0007669"/>
    <property type="project" value="UniProtKB-SubCell"/>
</dbReference>
<gene>
    <name evidence="7" type="primary">proA</name>
    <name evidence="8" type="ORF">B5E52_00315</name>
    <name evidence="9" type="ORF">DW027_27615</name>
</gene>
<dbReference type="AlphaFoldDB" id="A0A1Y4VVB2"/>
<protein>
    <recommendedName>
        <fullName evidence="7">Gamma-glutamyl phosphate reductase</fullName>
        <shortName evidence="7">GPR</shortName>
        <ecNumber evidence="7">1.2.1.41</ecNumber>
    </recommendedName>
    <alternativeName>
        <fullName evidence="7">Glutamate-5-semialdehyde dehydrogenase</fullName>
    </alternativeName>
    <alternativeName>
        <fullName evidence="7">Glutamyl-gamma-semialdehyde dehydrogenase</fullName>
        <shortName evidence="7">GSA dehydrogenase</shortName>
    </alternativeName>
</protein>
<dbReference type="NCBIfam" id="NF001221">
    <property type="entry name" value="PRK00197.1"/>
    <property type="match status" value="1"/>
</dbReference>
<dbReference type="GO" id="GO:0004350">
    <property type="term" value="F:glutamate-5-semialdehyde dehydrogenase activity"/>
    <property type="evidence" value="ECO:0007669"/>
    <property type="project" value="UniProtKB-UniRule"/>
</dbReference>
<sequence length="418" mass="45750">MTTNLNETFAAVQVASRELALLNDDIINQILNAVADAAIAETPFILAENEKDLARMDKNDPKYDRLKLTEERLKGIAADTRNVATLPSPLGKVLKESVRPNGMRLTKVSVPFGVIGIIYEARPNVSFDVFSLCLKSGNACILKGGSDADCSNRAIICVIHEVLKKFNINPHIVELLPADREATAALLNAVGYVDLIIPRGSSSLIHFVRENAKIPVIETGAGICHTYFDEFGDVNKGAAIIHNAKTRRVSVCNALDCTIIHEKRLTDLPMLCEKLKDSHVTIYADAQAYQALEGRYPAELLEHAKAESFGTEFLDYKMAVKTVKSFEDALGHIQENSSKHSECIVTESKERAALFTKIVDAACVYTNVSTAFTDGAQFGLGAEIGISTQKLHARGPMGLEEITSYKWVIEGDGQTRRN</sequence>
<dbReference type="CDD" id="cd07079">
    <property type="entry name" value="ALDH_F18-19_ProA-GPR"/>
    <property type="match status" value="1"/>
</dbReference>
<comment type="catalytic activity">
    <reaction evidence="6 7">
        <text>L-glutamate 5-semialdehyde + phosphate + NADP(+) = L-glutamyl 5-phosphate + NADPH + H(+)</text>
        <dbReference type="Rhea" id="RHEA:19541"/>
        <dbReference type="ChEBI" id="CHEBI:15378"/>
        <dbReference type="ChEBI" id="CHEBI:43474"/>
        <dbReference type="ChEBI" id="CHEBI:57783"/>
        <dbReference type="ChEBI" id="CHEBI:58066"/>
        <dbReference type="ChEBI" id="CHEBI:58274"/>
        <dbReference type="ChEBI" id="CHEBI:58349"/>
        <dbReference type="EC" id="1.2.1.41"/>
    </reaction>
</comment>
<dbReference type="PROSITE" id="PS01223">
    <property type="entry name" value="PROA"/>
    <property type="match status" value="1"/>
</dbReference>
<keyword evidence="3 7" id="KW-0641">Proline biosynthesis</keyword>
<keyword evidence="2 7" id="KW-0028">Amino-acid biosynthesis</keyword>
<keyword evidence="7" id="KW-0963">Cytoplasm</keyword>
<dbReference type="GO" id="GO:0055129">
    <property type="term" value="P:L-proline biosynthetic process"/>
    <property type="evidence" value="ECO:0007669"/>
    <property type="project" value="UniProtKB-UniRule"/>
</dbReference>
<evidence type="ECO:0000256" key="4">
    <source>
        <dbReference type="ARBA" id="ARBA00022857"/>
    </source>
</evidence>
<dbReference type="NCBIfam" id="TIGR00407">
    <property type="entry name" value="proA"/>
    <property type="match status" value="1"/>
</dbReference>
<dbReference type="RefSeq" id="WP_087317005.1">
    <property type="nucleotide sequence ID" value="NZ_JAASHA010000021.1"/>
</dbReference>
<reference evidence="9 11" key="3">
    <citation type="submission" date="2018-08" db="EMBL/GenBank/DDBJ databases">
        <title>A genome reference for cultivated species of the human gut microbiota.</title>
        <authorList>
            <person name="Zou Y."/>
            <person name="Xue W."/>
            <person name="Luo G."/>
        </authorList>
    </citation>
    <scope>NUCLEOTIDE SEQUENCE [LARGE SCALE GENOMIC DNA]</scope>
    <source>
        <strain evidence="9 11">AF38-2</strain>
    </source>
</reference>
<dbReference type="InterPro" id="IPR016162">
    <property type="entry name" value="Ald_DH_N"/>
</dbReference>
<keyword evidence="5 7" id="KW-0560">Oxidoreductase</keyword>
<dbReference type="PIRSF" id="PIRSF000151">
    <property type="entry name" value="GPR"/>
    <property type="match status" value="1"/>
</dbReference>
<dbReference type="Gene3D" id="3.40.309.10">
    <property type="entry name" value="Aldehyde Dehydrogenase, Chain A, domain 2"/>
    <property type="match status" value="1"/>
</dbReference>
<dbReference type="EMBL" id="NFLW01000001">
    <property type="protein sequence ID" value="OUQ74069.1"/>
    <property type="molecule type" value="Genomic_DNA"/>
</dbReference>
<dbReference type="EC" id="1.2.1.41" evidence="7"/>
<dbReference type="GO" id="GO:0050661">
    <property type="term" value="F:NADP binding"/>
    <property type="evidence" value="ECO:0007669"/>
    <property type="project" value="InterPro"/>
</dbReference>
<evidence type="ECO:0000256" key="6">
    <source>
        <dbReference type="ARBA" id="ARBA00049024"/>
    </source>
</evidence>
<comment type="similarity">
    <text evidence="7">Belongs to the gamma-glutamyl phosphate reductase family.</text>
</comment>
<dbReference type="PANTHER" id="PTHR11063:SF8">
    <property type="entry name" value="DELTA-1-PYRROLINE-5-CARBOXYLATE SYNTHASE"/>
    <property type="match status" value="1"/>
</dbReference>
<comment type="function">
    <text evidence="7">Catalyzes the NADPH-dependent reduction of L-glutamate 5-phosphate into L-glutamate 5-semialdehyde and phosphate. The product spontaneously undergoes cyclization to form 1-pyrroline-5-carboxylate.</text>
</comment>
<dbReference type="InterPro" id="IPR016163">
    <property type="entry name" value="Ald_DH_C"/>
</dbReference>
<evidence type="ECO:0000256" key="7">
    <source>
        <dbReference type="HAMAP-Rule" id="MF_00412"/>
    </source>
</evidence>
<evidence type="ECO:0000256" key="3">
    <source>
        <dbReference type="ARBA" id="ARBA00022650"/>
    </source>
</evidence>
<proteinExistence type="inferred from homology"/>
<comment type="pathway">
    <text evidence="1 7">Amino-acid biosynthesis; L-proline biosynthesis; L-glutamate 5-semialdehyde from L-glutamate: step 2/2.</text>
</comment>
<keyword evidence="4 7" id="KW-0521">NADP</keyword>
<dbReference type="Proteomes" id="UP000284495">
    <property type="component" value="Unassembled WGS sequence"/>
</dbReference>
<dbReference type="PANTHER" id="PTHR11063">
    <property type="entry name" value="GLUTAMATE SEMIALDEHYDE DEHYDROGENASE"/>
    <property type="match status" value="1"/>
</dbReference>
<evidence type="ECO:0000313" key="8">
    <source>
        <dbReference type="EMBL" id="OUQ74069.1"/>
    </source>
</evidence>
<evidence type="ECO:0000313" key="11">
    <source>
        <dbReference type="Proteomes" id="UP000284495"/>
    </source>
</evidence>
<dbReference type="SUPFAM" id="SSF53720">
    <property type="entry name" value="ALDH-like"/>
    <property type="match status" value="1"/>
</dbReference>
<name>A0A1Y4VVB2_9BACE</name>
<dbReference type="EMBL" id="QROO01000075">
    <property type="protein sequence ID" value="RHL30195.1"/>
    <property type="molecule type" value="Genomic_DNA"/>
</dbReference>
<comment type="subcellular location">
    <subcellularLocation>
        <location evidence="7">Cytoplasm</location>
    </subcellularLocation>
</comment>
<dbReference type="InterPro" id="IPR016161">
    <property type="entry name" value="Ald_DH/histidinol_DH"/>
</dbReference>
<evidence type="ECO:0000256" key="5">
    <source>
        <dbReference type="ARBA" id="ARBA00023002"/>
    </source>
</evidence>
<dbReference type="UniPathway" id="UPA00098">
    <property type="reaction ID" value="UER00360"/>
</dbReference>
<dbReference type="Gene3D" id="3.40.605.10">
    <property type="entry name" value="Aldehyde Dehydrogenase, Chain A, domain 1"/>
    <property type="match status" value="1"/>
</dbReference>
<dbReference type="InterPro" id="IPR000965">
    <property type="entry name" value="GPR_dom"/>
</dbReference>
<evidence type="ECO:0000256" key="1">
    <source>
        <dbReference type="ARBA" id="ARBA00004985"/>
    </source>
</evidence>
<dbReference type="Proteomes" id="UP000196036">
    <property type="component" value="Unassembled WGS sequence"/>
</dbReference>
<organism evidence="8 10">
    <name type="scientific">Bacteroides xylanisolvens</name>
    <dbReference type="NCBI Taxonomy" id="371601"/>
    <lineage>
        <taxon>Bacteria</taxon>
        <taxon>Pseudomonadati</taxon>
        <taxon>Bacteroidota</taxon>
        <taxon>Bacteroidia</taxon>
        <taxon>Bacteroidales</taxon>
        <taxon>Bacteroidaceae</taxon>
        <taxon>Bacteroides</taxon>
    </lineage>
</organism>
<evidence type="ECO:0000313" key="10">
    <source>
        <dbReference type="Proteomes" id="UP000196036"/>
    </source>
</evidence>
<accession>A0A1Y4VVB2</accession>
<evidence type="ECO:0000256" key="2">
    <source>
        <dbReference type="ARBA" id="ARBA00022605"/>
    </source>
</evidence>
<reference evidence="8" key="2">
    <citation type="journal article" date="2018" name="BMC Genomics">
        <title>Whole genome sequencing and function prediction of 133 gut anaerobes isolated from chicken caecum in pure cultures.</title>
        <authorList>
            <person name="Medvecky M."/>
            <person name="Cejkova D."/>
            <person name="Polansky O."/>
            <person name="Karasova D."/>
            <person name="Kubasova T."/>
            <person name="Cizek A."/>
            <person name="Rychlik I."/>
        </authorList>
    </citation>
    <scope>NUCLEOTIDE SEQUENCE</scope>
    <source>
        <strain evidence="8">An109</strain>
    </source>
</reference>
<dbReference type="HAMAP" id="MF_00412">
    <property type="entry name" value="ProA"/>
    <property type="match status" value="1"/>
</dbReference>
<comment type="caution">
    <text evidence="8">The sequence shown here is derived from an EMBL/GenBank/DDBJ whole genome shotgun (WGS) entry which is preliminary data.</text>
</comment>
<dbReference type="InterPro" id="IPR020593">
    <property type="entry name" value="G-glutamylP_reductase_CS"/>
</dbReference>